<dbReference type="OrthoDB" id="3743754at2759"/>
<proteinExistence type="predicted"/>
<dbReference type="Proteomes" id="UP000240883">
    <property type="component" value="Unassembled WGS sequence"/>
</dbReference>
<reference evidence="1 2" key="1">
    <citation type="journal article" date="2018" name="Front. Microbiol.">
        <title>Genome-Wide Analysis of Corynespora cassiicola Leaf Fall Disease Putative Effectors.</title>
        <authorList>
            <person name="Lopez D."/>
            <person name="Ribeiro S."/>
            <person name="Label P."/>
            <person name="Fumanal B."/>
            <person name="Venisse J.S."/>
            <person name="Kohler A."/>
            <person name="de Oliveira R.R."/>
            <person name="Labutti K."/>
            <person name="Lipzen A."/>
            <person name="Lail K."/>
            <person name="Bauer D."/>
            <person name="Ohm R.A."/>
            <person name="Barry K.W."/>
            <person name="Spatafora J."/>
            <person name="Grigoriev I.V."/>
            <person name="Martin F.M."/>
            <person name="Pujade-Renaud V."/>
        </authorList>
    </citation>
    <scope>NUCLEOTIDE SEQUENCE [LARGE SCALE GENOMIC DNA]</scope>
    <source>
        <strain evidence="1 2">Philippines</strain>
    </source>
</reference>
<sequence length="431" mass="47347">MRRYCNLCGIDIDGRPDVRGTYLPWSWSKYARALYTTAYGTFLSKGYLDQILISTVCKCGETPAKDGYCIKHVITTLSAYPARGFLFHESCYQLLEWSCTEAIDIHALDLVIRSFGLATGRPYLTNWGHTYSGLYDGDPSTHHRVISPRYISILDDPSWQTNFPDPLVLDESIYTHLRTPHPPALESVPAAPNTPSAPPCDPFAHLPAEILDLILSWLPNADVHSARLASRVLASTPLSPTFFRSRFNPQIPGPHAHIPEPLLHKAGLLNDPLFASARAVHEALVACGGGPHLRARKRVWGVIQPLARALDGLAVHKRMSGSVVPCGEGMASLAEPGEGAEDRCRWSCAHGELREGMGVFQFGCRAVYKRCVSLEERVTKHMSPADVNSRGWAHGQPALYLSASNLKQKIRIARSGPSNPASIELTGDLQS</sequence>
<keyword evidence="2" id="KW-1185">Reference proteome</keyword>
<name>A0A2T2NG84_CORCC</name>
<evidence type="ECO:0008006" key="3">
    <source>
        <dbReference type="Google" id="ProtNLM"/>
    </source>
</evidence>
<dbReference type="EMBL" id="KZ678138">
    <property type="protein sequence ID" value="PSN64444.1"/>
    <property type="molecule type" value="Genomic_DNA"/>
</dbReference>
<gene>
    <name evidence="1" type="ORF">BS50DRAFT_678550</name>
</gene>
<dbReference type="SUPFAM" id="SSF81383">
    <property type="entry name" value="F-box domain"/>
    <property type="match status" value="1"/>
</dbReference>
<dbReference type="STRING" id="1448308.A0A2T2NG84"/>
<organism evidence="1 2">
    <name type="scientific">Corynespora cassiicola Philippines</name>
    <dbReference type="NCBI Taxonomy" id="1448308"/>
    <lineage>
        <taxon>Eukaryota</taxon>
        <taxon>Fungi</taxon>
        <taxon>Dikarya</taxon>
        <taxon>Ascomycota</taxon>
        <taxon>Pezizomycotina</taxon>
        <taxon>Dothideomycetes</taxon>
        <taxon>Pleosporomycetidae</taxon>
        <taxon>Pleosporales</taxon>
        <taxon>Corynesporascaceae</taxon>
        <taxon>Corynespora</taxon>
    </lineage>
</organism>
<evidence type="ECO:0000313" key="1">
    <source>
        <dbReference type="EMBL" id="PSN64444.1"/>
    </source>
</evidence>
<dbReference type="InterPro" id="IPR036047">
    <property type="entry name" value="F-box-like_dom_sf"/>
</dbReference>
<dbReference type="CDD" id="cd09917">
    <property type="entry name" value="F-box_SF"/>
    <property type="match status" value="1"/>
</dbReference>
<accession>A0A2T2NG84</accession>
<protein>
    <recommendedName>
        <fullName evidence="3">F-box domain-containing protein</fullName>
    </recommendedName>
</protein>
<evidence type="ECO:0000313" key="2">
    <source>
        <dbReference type="Proteomes" id="UP000240883"/>
    </source>
</evidence>
<dbReference type="AlphaFoldDB" id="A0A2T2NG84"/>